<name>A0ABQ6MJE0_9STRA</name>
<reference evidence="2 3" key="1">
    <citation type="journal article" date="2023" name="Commun. Biol.">
        <title>Genome analysis of Parmales, the sister group of diatoms, reveals the evolutionary specialization of diatoms from phago-mixotrophs to photoautotrophs.</title>
        <authorList>
            <person name="Ban H."/>
            <person name="Sato S."/>
            <person name="Yoshikawa S."/>
            <person name="Yamada K."/>
            <person name="Nakamura Y."/>
            <person name="Ichinomiya M."/>
            <person name="Sato N."/>
            <person name="Blanc-Mathieu R."/>
            <person name="Endo H."/>
            <person name="Kuwata A."/>
            <person name="Ogata H."/>
        </authorList>
    </citation>
    <scope>NUCLEOTIDE SEQUENCE [LARGE SCALE GENOMIC DNA]</scope>
</reference>
<proteinExistence type="predicted"/>
<accession>A0ABQ6MJE0</accession>
<organism evidence="2 3">
    <name type="scientific">Tetraparma gracilis</name>
    <dbReference type="NCBI Taxonomy" id="2962635"/>
    <lineage>
        <taxon>Eukaryota</taxon>
        <taxon>Sar</taxon>
        <taxon>Stramenopiles</taxon>
        <taxon>Ochrophyta</taxon>
        <taxon>Bolidophyceae</taxon>
        <taxon>Parmales</taxon>
        <taxon>Triparmaceae</taxon>
        <taxon>Tetraparma</taxon>
    </lineage>
</organism>
<evidence type="ECO:0000313" key="2">
    <source>
        <dbReference type="EMBL" id="GMI26978.1"/>
    </source>
</evidence>
<dbReference type="PROSITE" id="PS51286">
    <property type="entry name" value="RAP"/>
    <property type="match status" value="1"/>
</dbReference>
<gene>
    <name evidence="2" type="ORF">TeGR_g12674</name>
</gene>
<dbReference type="Proteomes" id="UP001165060">
    <property type="component" value="Unassembled WGS sequence"/>
</dbReference>
<dbReference type="PANTHER" id="PTHR21228">
    <property type="entry name" value="FAST LEU-RICH DOMAIN-CONTAINING"/>
    <property type="match status" value="1"/>
</dbReference>
<keyword evidence="3" id="KW-1185">Reference proteome</keyword>
<dbReference type="PANTHER" id="PTHR21228:SF40">
    <property type="entry name" value="LD45607P"/>
    <property type="match status" value="1"/>
</dbReference>
<evidence type="ECO:0000313" key="3">
    <source>
        <dbReference type="Proteomes" id="UP001165060"/>
    </source>
</evidence>
<comment type="caution">
    <text evidence="2">The sequence shown here is derived from an EMBL/GenBank/DDBJ whole genome shotgun (WGS) entry which is preliminary data.</text>
</comment>
<protein>
    <recommendedName>
        <fullName evidence="1">RAP domain-containing protein</fullName>
    </recommendedName>
</protein>
<feature type="domain" description="RAP" evidence="1">
    <location>
        <begin position="322"/>
        <end position="388"/>
    </location>
</feature>
<dbReference type="Pfam" id="PF08373">
    <property type="entry name" value="RAP"/>
    <property type="match status" value="1"/>
</dbReference>
<sequence>MEAVAARATYLAANSKPQELSALAWSFAALSYPCPPLFKAIASVAGDVAGGASPQSLANLAWAYSTLHPPRGEREDPPPLLAAVDAAAQGLVEEGRPQAVSNAAWAFAANNTDAPNLLPLLDSSPSWLLRSPSPQSVANVLWAYATLRRDCPSLAAHAASDAERLVRGGGTAAALAAASLATLGADAGGFWDELERSAGEVAGGASARHACNLAWALAVAGRGGSPAVKVFWDRAAAGEGGELSWEGRNQLLQVRAFAGGGAGELRGDWEPVAQAGGRSAHADRVGRFLTELGAGHERESQVVSEDLGPLLAVDFAIPSTRTVLELDGPTHFLWGEAGRGRGRETGTTAAKRRLLESRGWRVVNLPWYESRRLEKEGTEAAEKEWLRVHVLGEATK</sequence>
<evidence type="ECO:0000259" key="1">
    <source>
        <dbReference type="PROSITE" id="PS51286"/>
    </source>
</evidence>
<dbReference type="SMART" id="SM00952">
    <property type="entry name" value="RAP"/>
    <property type="match status" value="1"/>
</dbReference>
<dbReference type="EMBL" id="BRYB01005629">
    <property type="protein sequence ID" value="GMI26978.1"/>
    <property type="molecule type" value="Genomic_DNA"/>
</dbReference>
<dbReference type="InterPro" id="IPR013584">
    <property type="entry name" value="RAP"/>
</dbReference>
<dbReference type="InterPro" id="IPR050870">
    <property type="entry name" value="FAST_kinase"/>
</dbReference>